<feature type="compositionally biased region" description="Low complexity" evidence="1">
    <location>
        <begin position="145"/>
        <end position="165"/>
    </location>
</feature>
<dbReference type="InParanoid" id="C1G0I0"/>
<gene>
    <name evidence="2" type="ORF">PADG_00370</name>
</gene>
<proteinExistence type="predicted"/>
<dbReference type="EMBL" id="KN275957">
    <property type="protein sequence ID" value="EEH44081.2"/>
    <property type="molecule type" value="Genomic_DNA"/>
</dbReference>
<feature type="compositionally biased region" description="Basic and acidic residues" evidence="1">
    <location>
        <begin position="19"/>
        <end position="29"/>
    </location>
</feature>
<protein>
    <submittedName>
        <fullName evidence="2">Uncharacterized protein</fullName>
    </submittedName>
</protein>
<dbReference type="eggNOG" id="ENOG502R6DZ">
    <property type="taxonomic scope" value="Eukaryota"/>
</dbReference>
<dbReference type="HOGENOM" id="CLU_1062088_0_0_1"/>
<feature type="region of interest" description="Disordered" evidence="1">
    <location>
        <begin position="18"/>
        <end position="41"/>
    </location>
</feature>
<dbReference type="RefSeq" id="XP_010755800.1">
    <property type="nucleotide sequence ID" value="XM_010757498.1"/>
</dbReference>
<dbReference type="GeneID" id="22580218"/>
<evidence type="ECO:0000313" key="2">
    <source>
        <dbReference type="EMBL" id="EEH44081.2"/>
    </source>
</evidence>
<dbReference type="Proteomes" id="UP000001628">
    <property type="component" value="Unassembled WGS sequence"/>
</dbReference>
<sequence length="262" mass="28750">MRLLVLNKLLFRSCSNGKNRKDREKERGHCHPVGPSKGDQLTQRHDDIWKEWLGKRQPSWVVPAILLPDVFEYSKKEQFRRAGRRRRFQISDHLHCRATCCTTTCTAANMADAIAIAHALCVESRNNAVAAARGATSGSVPADGSSPSTTVVSTASPSAAADTPLPGGGAENPGNVPGRGDVEIPATIEYTHGMSWRFCKQCRLIRPMKTVGKIVCQGGCEWKSRNANKWHSCLAFLMGTSSNIHRNYYCDGTKGGKNTPDR</sequence>
<dbReference type="AlphaFoldDB" id="C1G0I0"/>
<reference evidence="2 3" key="1">
    <citation type="journal article" date="2011" name="PLoS Genet.">
        <title>Comparative genomic analysis of human fungal pathogens causing paracoccidioidomycosis.</title>
        <authorList>
            <person name="Desjardins C.A."/>
            <person name="Champion M.D."/>
            <person name="Holder J.W."/>
            <person name="Muszewska A."/>
            <person name="Goldberg J."/>
            <person name="Bailao A.M."/>
            <person name="Brigido M.M."/>
            <person name="Ferreira M.E."/>
            <person name="Garcia A.M."/>
            <person name="Grynberg M."/>
            <person name="Gujja S."/>
            <person name="Heiman D.I."/>
            <person name="Henn M.R."/>
            <person name="Kodira C.D."/>
            <person name="Leon-Narvaez H."/>
            <person name="Longo L.V."/>
            <person name="Ma L.J."/>
            <person name="Malavazi I."/>
            <person name="Matsuo A.L."/>
            <person name="Morais F.V."/>
            <person name="Pereira M."/>
            <person name="Rodriguez-Brito S."/>
            <person name="Sakthikumar S."/>
            <person name="Salem-Izacc S.M."/>
            <person name="Sykes S.M."/>
            <person name="Teixeira M.M."/>
            <person name="Vallejo M.C."/>
            <person name="Walter M.E."/>
            <person name="Yandava C."/>
            <person name="Young S."/>
            <person name="Zeng Q."/>
            <person name="Zucker J."/>
            <person name="Felipe M.S."/>
            <person name="Goldman G.H."/>
            <person name="Haas B.J."/>
            <person name="McEwen J.G."/>
            <person name="Nino-Vega G."/>
            <person name="Puccia R."/>
            <person name="San-Blas G."/>
            <person name="Soares C.M."/>
            <person name="Birren B.W."/>
            <person name="Cuomo C.A."/>
        </authorList>
    </citation>
    <scope>NUCLEOTIDE SEQUENCE [LARGE SCALE GENOMIC DNA]</scope>
    <source>
        <strain evidence="2 3">Pb18</strain>
    </source>
</reference>
<accession>C1G0I0</accession>
<name>C1G0I0_PARBD</name>
<dbReference type="KEGG" id="pbn:PADG_00370"/>
<dbReference type="VEuPathDB" id="FungiDB:PADG_00370"/>
<feature type="region of interest" description="Disordered" evidence="1">
    <location>
        <begin position="135"/>
        <end position="179"/>
    </location>
</feature>
<keyword evidence="3" id="KW-1185">Reference proteome</keyword>
<organism evidence="2 3">
    <name type="scientific">Paracoccidioides brasiliensis (strain Pb18)</name>
    <dbReference type="NCBI Taxonomy" id="502780"/>
    <lineage>
        <taxon>Eukaryota</taxon>
        <taxon>Fungi</taxon>
        <taxon>Dikarya</taxon>
        <taxon>Ascomycota</taxon>
        <taxon>Pezizomycotina</taxon>
        <taxon>Eurotiomycetes</taxon>
        <taxon>Eurotiomycetidae</taxon>
        <taxon>Onygenales</taxon>
        <taxon>Ajellomycetaceae</taxon>
        <taxon>Paracoccidioides</taxon>
    </lineage>
</organism>
<evidence type="ECO:0000256" key="1">
    <source>
        <dbReference type="SAM" id="MobiDB-lite"/>
    </source>
</evidence>
<evidence type="ECO:0000313" key="3">
    <source>
        <dbReference type="Proteomes" id="UP000001628"/>
    </source>
</evidence>